<sequence length="356" mass="38607">MAPCVGAVPGGALMARIVFAMGCSHGPMLATPPDMWHLRAGADRKNPQHWFRGEALSYDALLTARAHEAPRFAEAIEPEAKQARFDACQRALDTLAERFAAARPDVVILLGNDQREVFKEDLTPSITVYAGERIENIPLTPAQVERLPPGVAIAEAGHCPPEGATYPGAPGVADALIRSLCDAHFDVARSARLPGGDDRQHGIPHAFGFLYRRIMRDVPPPSVPIFLNVGVAPNQPRAARCLDFGHALRAAIERLPGNMRDMRVAVLASGGMTHFVIDEALDQRVLSAFAARDEAALAEIPEPYFNGNTAEIKSWYPLAAAMHDLDWPMTLVDYVPCYRTEAGTGNAMAFAYWAPA</sequence>
<dbReference type="EC" id="1.13.11.16" evidence="2"/>
<dbReference type="Pfam" id="PF02900">
    <property type="entry name" value="LigB"/>
    <property type="match status" value="1"/>
</dbReference>
<organism evidence="2 3">
    <name type="scientific">Pandoraea pulmonicola</name>
    <dbReference type="NCBI Taxonomy" id="93221"/>
    <lineage>
        <taxon>Bacteria</taxon>
        <taxon>Pseudomonadati</taxon>
        <taxon>Pseudomonadota</taxon>
        <taxon>Betaproteobacteria</taxon>
        <taxon>Burkholderiales</taxon>
        <taxon>Burkholderiaceae</taxon>
        <taxon>Pandoraea</taxon>
    </lineage>
</organism>
<feature type="domain" description="Extradiol ring-cleavage dioxygenase class III enzyme subunit B" evidence="1">
    <location>
        <begin position="72"/>
        <end position="327"/>
    </location>
</feature>
<evidence type="ECO:0000313" key="3">
    <source>
        <dbReference type="Proteomes" id="UP000254589"/>
    </source>
</evidence>
<dbReference type="SUPFAM" id="SSF53213">
    <property type="entry name" value="LigB-like"/>
    <property type="match status" value="1"/>
</dbReference>
<keyword evidence="2" id="KW-0560">Oxidoreductase</keyword>
<dbReference type="GO" id="GO:0047070">
    <property type="term" value="F:3-carboxyethylcatechol 2,3-dioxygenase activity"/>
    <property type="evidence" value="ECO:0007669"/>
    <property type="project" value="UniProtKB-EC"/>
</dbReference>
<proteinExistence type="predicted"/>
<dbReference type="AlphaFoldDB" id="A0AAJ5D199"/>
<dbReference type="Gene3D" id="3.40.830.10">
    <property type="entry name" value="LigB-like"/>
    <property type="match status" value="1"/>
</dbReference>
<dbReference type="Proteomes" id="UP000254589">
    <property type="component" value="Unassembled WGS sequence"/>
</dbReference>
<reference evidence="2 3" key="1">
    <citation type="submission" date="2018-06" db="EMBL/GenBank/DDBJ databases">
        <authorList>
            <consortium name="Pathogen Informatics"/>
            <person name="Doyle S."/>
        </authorList>
    </citation>
    <scope>NUCLEOTIDE SEQUENCE [LARGE SCALE GENOMIC DNA]</scope>
    <source>
        <strain evidence="2 3">NCTC13159</strain>
    </source>
</reference>
<comment type="caution">
    <text evidence="2">The sequence shown here is derived from an EMBL/GenBank/DDBJ whole genome shotgun (WGS) entry which is preliminary data.</text>
</comment>
<evidence type="ECO:0000313" key="2">
    <source>
        <dbReference type="EMBL" id="SUA91522.1"/>
    </source>
</evidence>
<protein>
    <submittedName>
        <fullName evidence="2">2,3-dihydroxyphenylpropionate/2,3-dihydroxicinnam ic acid 1,2-dioxygenase</fullName>
        <ecNumber evidence="2">1.13.11.16</ecNumber>
    </submittedName>
</protein>
<evidence type="ECO:0000259" key="1">
    <source>
        <dbReference type="Pfam" id="PF02900"/>
    </source>
</evidence>
<dbReference type="InterPro" id="IPR004183">
    <property type="entry name" value="Xdiol_dOase_suB"/>
</dbReference>
<accession>A0AAJ5D199</accession>
<name>A0AAJ5D199_PANPU</name>
<dbReference type="EMBL" id="UGSJ01000001">
    <property type="protein sequence ID" value="SUA91522.1"/>
    <property type="molecule type" value="Genomic_DNA"/>
</dbReference>
<dbReference type="GO" id="GO:0008198">
    <property type="term" value="F:ferrous iron binding"/>
    <property type="evidence" value="ECO:0007669"/>
    <property type="project" value="InterPro"/>
</dbReference>
<gene>
    <name evidence="2" type="primary">mhpB</name>
    <name evidence="2" type="ORF">NCTC13159_03026</name>
</gene>